<feature type="domain" description="DUF4440" evidence="1">
    <location>
        <begin position="5"/>
        <end position="109"/>
    </location>
</feature>
<dbReference type="Pfam" id="PF14534">
    <property type="entry name" value="DUF4440"/>
    <property type="match status" value="1"/>
</dbReference>
<gene>
    <name evidence="2" type="ORF">BTO10_05200</name>
</gene>
<evidence type="ECO:0000313" key="3">
    <source>
        <dbReference type="Proteomes" id="UP000238707"/>
    </source>
</evidence>
<evidence type="ECO:0000259" key="1">
    <source>
        <dbReference type="Pfam" id="PF14534"/>
    </source>
</evidence>
<dbReference type="AlphaFoldDB" id="A0A2S7VPZ7"/>
<dbReference type="Gene3D" id="3.10.450.50">
    <property type="match status" value="1"/>
</dbReference>
<accession>A0A2S7VPZ7</accession>
<name>A0A2S7VPZ7_9VIBR</name>
<dbReference type="EMBL" id="MSCI01000001">
    <property type="protein sequence ID" value="PQJ64189.1"/>
    <property type="molecule type" value="Genomic_DNA"/>
</dbReference>
<proteinExistence type="predicted"/>
<dbReference type="RefSeq" id="WP_105023816.1">
    <property type="nucleotide sequence ID" value="NZ_MSCI01000001.1"/>
</dbReference>
<dbReference type="InterPro" id="IPR027843">
    <property type="entry name" value="DUF4440"/>
</dbReference>
<protein>
    <submittedName>
        <fullName evidence="2">DUF4440 domain-containing protein</fullName>
    </submittedName>
</protein>
<organism evidence="2 3">
    <name type="scientific">Vibrio chagasii</name>
    <dbReference type="NCBI Taxonomy" id="170679"/>
    <lineage>
        <taxon>Bacteria</taxon>
        <taxon>Pseudomonadati</taxon>
        <taxon>Pseudomonadota</taxon>
        <taxon>Gammaproteobacteria</taxon>
        <taxon>Vibrionales</taxon>
        <taxon>Vibrionaceae</taxon>
        <taxon>Vibrio</taxon>
    </lineage>
</organism>
<dbReference type="InterPro" id="IPR032710">
    <property type="entry name" value="NTF2-like_dom_sf"/>
</dbReference>
<keyword evidence="3" id="KW-1185">Reference proteome</keyword>
<evidence type="ECO:0000313" key="2">
    <source>
        <dbReference type="EMBL" id="PQJ64189.1"/>
    </source>
</evidence>
<dbReference type="SUPFAM" id="SSF54427">
    <property type="entry name" value="NTF2-like"/>
    <property type="match status" value="1"/>
</dbReference>
<comment type="caution">
    <text evidence="2">The sequence shown here is derived from an EMBL/GenBank/DDBJ whole genome shotgun (WGS) entry which is preliminary data.</text>
</comment>
<sequence>MDILIQQEIELHQYEVRQNNNDIKRLIHPDFSEVGRSGDSYDFMSIVKMMRAEEPSTSKIHSQNYECLLLSPSVHLLKYQTALVSELGDVSNYAKRCSIWVLTEAGWQLKYHQGTPCLPFELTNS</sequence>
<dbReference type="Proteomes" id="UP000238707">
    <property type="component" value="Unassembled WGS sequence"/>
</dbReference>
<reference evidence="2 3" key="1">
    <citation type="submission" date="2016-12" db="EMBL/GenBank/DDBJ databases">
        <title>Diversity of luminous bacteria.</title>
        <authorList>
            <person name="Yoshizawa S."/>
            <person name="Kogure K."/>
        </authorList>
    </citation>
    <scope>NUCLEOTIDE SEQUENCE [LARGE SCALE GENOMIC DNA]</scope>
    <source>
        <strain evidence="2 3">LC2-408</strain>
    </source>
</reference>